<evidence type="ECO:0000313" key="4">
    <source>
        <dbReference type="Proteomes" id="UP000218102"/>
    </source>
</evidence>
<keyword evidence="5" id="KW-1185">Reference proteome</keyword>
<name>A0A2A3M607_PSEDL</name>
<feature type="region of interest" description="Disordered" evidence="1">
    <location>
        <begin position="355"/>
        <end position="390"/>
    </location>
</feature>
<evidence type="ECO:0000313" key="5">
    <source>
        <dbReference type="Proteomes" id="UP000234744"/>
    </source>
</evidence>
<sequence>MVELVERVDVSYIRADLRHPDSQVKMLQGDQLVWWYGPIRQNTRPRSIPLAKVHFRQLFNDKPGPRTSAIVPLSSLPHYRKGTIWRSGKCISDTNLASTTRVFDVDFGKTGWSVTSRAELIKQGNAHIFSHHEYPLQYQHDLTRLLRFKLDDGKSLLIPCTEYFIRAYARNMEVCRALATLRWSDVKSVLFDDTRRDAHRWLVKPSAKMRGYDAVFLAHLLYDDYADEQIRRVNAQFISRDPSAQIFMEATPWFTGKGQLECRGRWLNDGNTFLCLNLSRSSQPDGEEIEWQTKKFDSSEGKEGGRLVLPRPVRTAEADEFLNENSHTVPDSHSEIIVVKPPPFGVIGSKRSIKKTKDVIRTDRGRLGPHPSEAGSHSSGDGSGAGKNVGKLEHAPEAELETQGFLYDIWNAFRSIMEDNPDRVTKVNWYTPPKFQNQGPPRAIRLQPTVDWEPDDKSAPSWVYLDKKTGECRGLMVLRIEVDGQNYFCFEIQPIKPEKPEYRGVLMKSHVTSMAEFEDFVQKVCSQIRYEVGRFKRMESFFPSDTKIFKHHQKDAKVFYRSRLINVFKDIGVVLQ</sequence>
<gene>
    <name evidence="2" type="ORF">CMV24_10415</name>
    <name evidence="3" type="ORF">CXG47_18280</name>
</gene>
<accession>A0A2A3M607</accession>
<dbReference type="Proteomes" id="UP000234744">
    <property type="component" value="Unassembled WGS sequence"/>
</dbReference>
<dbReference type="EMBL" id="PJCJ01000011">
    <property type="protein sequence ID" value="PLV13027.1"/>
    <property type="molecule type" value="Genomic_DNA"/>
</dbReference>
<reference evidence="3 5" key="2">
    <citation type="submission" date="2017-12" db="EMBL/GenBank/DDBJ databases">
        <title>Detection of the carbapenemase gene blaVIM-5 in members of the Pseudomonas putida group isolated from polluted Nigerian wetlands.</title>
        <authorList>
            <person name="Adelowo O."/>
            <person name="Vollmers J."/>
            <person name="Maeusezahl I."/>
            <person name="Kaster A.-K."/>
            <person name="Mueller J.A."/>
        </authorList>
    </citation>
    <scope>NUCLEOTIDE SEQUENCE [LARGE SCALE GENOMIC DNA]</scope>
    <source>
        <strain evidence="3 5">MR69</strain>
    </source>
</reference>
<evidence type="ECO:0008006" key="6">
    <source>
        <dbReference type="Google" id="ProtNLM"/>
    </source>
</evidence>
<evidence type="ECO:0000313" key="3">
    <source>
        <dbReference type="EMBL" id="PLV13027.1"/>
    </source>
</evidence>
<evidence type="ECO:0000256" key="1">
    <source>
        <dbReference type="SAM" id="MobiDB-lite"/>
    </source>
</evidence>
<dbReference type="RefSeq" id="WP_015272293.1">
    <property type="nucleotide sequence ID" value="NZ_NTME01000008.1"/>
</dbReference>
<protein>
    <recommendedName>
        <fullName evidence="6">TnsE C-terminal domain-containing protein</fullName>
    </recommendedName>
</protein>
<dbReference type="Proteomes" id="UP000218102">
    <property type="component" value="Unassembled WGS sequence"/>
</dbReference>
<proteinExistence type="predicted"/>
<organism evidence="2 4">
    <name type="scientific">Pseudomonas plecoglossicida</name>
    <dbReference type="NCBI Taxonomy" id="70775"/>
    <lineage>
        <taxon>Bacteria</taxon>
        <taxon>Pseudomonadati</taxon>
        <taxon>Pseudomonadota</taxon>
        <taxon>Gammaproteobacteria</taxon>
        <taxon>Pseudomonadales</taxon>
        <taxon>Pseudomonadaceae</taxon>
        <taxon>Pseudomonas</taxon>
    </lineage>
</organism>
<dbReference type="AlphaFoldDB" id="A0A2A3M607"/>
<evidence type="ECO:0000313" key="2">
    <source>
        <dbReference type="EMBL" id="PBJ95479.1"/>
    </source>
</evidence>
<reference evidence="2 4" key="1">
    <citation type="submission" date="2017-09" db="EMBL/GenBank/DDBJ databases">
        <authorList>
            <person name="Ehlers B."/>
            <person name="Leendertz F.H."/>
        </authorList>
    </citation>
    <scope>NUCLEOTIDE SEQUENCE [LARGE SCALE GENOMIC DNA]</scope>
    <source>
        <strain evidence="2 4">DJ-1</strain>
    </source>
</reference>
<comment type="caution">
    <text evidence="2">The sequence shown here is derived from an EMBL/GenBank/DDBJ whole genome shotgun (WGS) entry which is preliminary data.</text>
</comment>
<feature type="compositionally biased region" description="Basic and acidic residues" evidence="1">
    <location>
        <begin position="355"/>
        <end position="366"/>
    </location>
</feature>
<dbReference type="EMBL" id="NTME01000008">
    <property type="protein sequence ID" value="PBJ95479.1"/>
    <property type="molecule type" value="Genomic_DNA"/>
</dbReference>